<dbReference type="InterPro" id="IPR000477">
    <property type="entry name" value="RT_dom"/>
</dbReference>
<feature type="domain" description="Reverse transcriptase" evidence="1">
    <location>
        <begin position="15"/>
        <end position="102"/>
    </location>
</feature>
<name>Q5QQL9_9FUNG</name>
<feature type="non-terminal residue" evidence="2">
    <location>
        <position position="103"/>
    </location>
</feature>
<dbReference type="PANTHER" id="PTHR24559:SF444">
    <property type="entry name" value="REVERSE TRANSCRIPTASE DOMAIN-CONTAINING PROTEIN"/>
    <property type="match status" value="1"/>
</dbReference>
<gene>
    <name evidence="2" type="primary">gag</name>
</gene>
<dbReference type="InterPro" id="IPR043502">
    <property type="entry name" value="DNA/RNA_pol_sf"/>
</dbReference>
<evidence type="ECO:0000259" key="1">
    <source>
        <dbReference type="Pfam" id="PF00078"/>
    </source>
</evidence>
<dbReference type="PANTHER" id="PTHR24559">
    <property type="entry name" value="TRANSPOSON TY3-I GAG-POL POLYPROTEIN"/>
    <property type="match status" value="1"/>
</dbReference>
<dbReference type="Gene3D" id="3.10.10.10">
    <property type="entry name" value="HIV Type 1 Reverse Transcriptase, subunit A, domain 1"/>
    <property type="match status" value="1"/>
</dbReference>
<dbReference type="CDD" id="cd01647">
    <property type="entry name" value="RT_LTR"/>
    <property type="match status" value="1"/>
</dbReference>
<accession>Q5QQL9</accession>
<protein>
    <submittedName>
        <fullName evidence="2">Gag protein</fullName>
    </submittedName>
</protein>
<dbReference type="SUPFAM" id="SSF56672">
    <property type="entry name" value="DNA/RNA polymerases"/>
    <property type="match status" value="1"/>
</dbReference>
<proteinExistence type="predicted"/>
<dbReference type="Gene3D" id="3.30.70.270">
    <property type="match status" value="1"/>
</dbReference>
<evidence type="ECO:0000313" key="2">
    <source>
        <dbReference type="EMBL" id="CAI29571.1"/>
    </source>
</evidence>
<dbReference type="AlphaFoldDB" id="Q5QQL9"/>
<feature type="non-terminal residue" evidence="2">
    <location>
        <position position="1"/>
    </location>
</feature>
<reference evidence="2" key="2">
    <citation type="journal article" name="Microbiology (Mosc.)">
        <title>Molecular analysis of the anaerobic rumen fungus Orpinomyces - insights into an AT-rich genome.</title>
        <authorList>
            <person name="Nicholson M.J."/>
            <person name="Theodorou M.K."/>
            <person name="Brookman J.L."/>
        </authorList>
    </citation>
    <scope>NUCLEOTIDE SEQUENCE</scope>
    <source>
        <strain evidence="2">OUS1</strain>
    </source>
</reference>
<sequence length="103" mass="12152">FKYCISAKKETQHLKINNITIKDAYSLPKIQEIFDALKDATIFSTIDLFSRYHQIPMFVDDQEVTSFTTKYGNYYFKVMPFGLTNAPATFQREMNRIFFDLIN</sequence>
<dbReference type="InterPro" id="IPR043128">
    <property type="entry name" value="Rev_trsase/Diguanyl_cyclase"/>
</dbReference>
<dbReference type="InterPro" id="IPR053134">
    <property type="entry name" value="RNA-dir_DNA_polymerase"/>
</dbReference>
<reference evidence="2" key="1">
    <citation type="journal article" date="2005" name="Microbiology (Mosc.)">
        <title>Molecular analysis of the anaerobic rumen fungus Orpinomyces - insights into an AT-rich genome.</title>
        <authorList>
            <person name="Nicholson M.J."/>
            <person name="Theodorou M.K."/>
            <person name="Brookman J.L."/>
        </authorList>
    </citation>
    <scope>NUCLEOTIDE SEQUENCE</scope>
    <source>
        <strain evidence="2">OUS1</strain>
    </source>
</reference>
<dbReference type="EMBL" id="AJ864641">
    <property type="protein sequence ID" value="CAI29571.1"/>
    <property type="molecule type" value="Genomic_DNA"/>
</dbReference>
<organism evidence="2">
    <name type="scientific">Orpinomyces sp. OUS1</name>
    <dbReference type="NCBI Taxonomy" id="301046"/>
    <lineage>
        <taxon>Eukaryota</taxon>
        <taxon>Fungi</taxon>
        <taxon>Fungi incertae sedis</taxon>
        <taxon>Chytridiomycota</taxon>
        <taxon>Chytridiomycota incertae sedis</taxon>
        <taxon>Neocallimastigomycetes</taxon>
        <taxon>Neocallimastigales</taxon>
        <taxon>Neocallimastigaceae</taxon>
        <taxon>Orpinomyces</taxon>
    </lineage>
</organism>
<dbReference type="Pfam" id="PF00078">
    <property type="entry name" value="RVT_1"/>
    <property type="match status" value="1"/>
</dbReference>